<dbReference type="PANTHER" id="PTHR13044:SF14">
    <property type="entry name" value="CRYPTOCEPHAL, ISOFORM A"/>
    <property type="match status" value="1"/>
</dbReference>
<feature type="compositionally biased region" description="Basic and acidic residues" evidence="7">
    <location>
        <begin position="55"/>
        <end position="66"/>
    </location>
</feature>
<keyword evidence="4" id="KW-0804">Transcription</keyword>
<feature type="domain" description="BZIP" evidence="8">
    <location>
        <begin position="243"/>
        <end position="302"/>
    </location>
</feature>
<evidence type="ECO:0000256" key="5">
    <source>
        <dbReference type="ARBA" id="ARBA00023242"/>
    </source>
</evidence>
<dbReference type="Proteomes" id="UP000541558">
    <property type="component" value="Unassembled WGS sequence"/>
</dbReference>
<dbReference type="InterPro" id="IPR004827">
    <property type="entry name" value="bZIP"/>
</dbReference>
<dbReference type="SUPFAM" id="SSF57959">
    <property type="entry name" value="Leucine zipper domain"/>
    <property type="match status" value="1"/>
</dbReference>
<dbReference type="EMBL" id="JAACJK010000163">
    <property type="protein sequence ID" value="KAF5325826.1"/>
    <property type="molecule type" value="Genomic_DNA"/>
</dbReference>
<dbReference type="GO" id="GO:0005634">
    <property type="term" value="C:nucleus"/>
    <property type="evidence" value="ECO:0007669"/>
    <property type="project" value="UniProtKB-SubCell"/>
</dbReference>
<comment type="subcellular location">
    <subcellularLocation>
        <location evidence="1">Nucleus</location>
    </subcellularLocation>
</comment>
<feature type="region of interest" description="Disordered" evidence="7">
    <location>
        <begin position="306"/>
        <end position="335"/>
    </location>
</feature>
<keyword evidence="2" id="KW-0805">Transcription regulation</keyword>
<feature type="compositionally biased region" description="Low complexity" evidence="7">
    <location>
        <begin position="192"/>
        <end position="207"/>
    </location>
</feature>
<dbReference type="InterPro" id="IPR046347">
    <property type="entry name" value="bZIP_sf"/>
</dbReference>
<evidence type="ECO:0000313" key="9">
    <source>
        <dbReference type="EMBL" id="KAF5325826.1"/>
    </source>
</evidence>
<evidence type="ECO:0000256" key="6">
    <source>
        <dbReference type="SAM" id="Coils"/>
    </source>
</evidence>
<organism evidence="9 10">
    <name type="scientific">Ephemerocybe angulata</name>
    <dbReference type="NCBI Taxonomy" id="980116"/>
    <lineage>
        <taxon>Eukaryota</taxon>
        <taxon>Fungi</taxon>
        <taxon>Dikarya</taxon>
        <taxon>Basidiomycota</taxon>
        <taxon>Agaricomycotina</taxon>
        <taxon>Agaricomycetes</taxon>
        <taxon>Agaricomycetidae</taxon>
        <taxon>Agaricales</taxon>
        <taxon>Agaricineae</taxon>
        <taxon>Psathyrellaceae</taxon>
        <taxon>Ephemerocybe</taxon>
    </lineage>
</organism>
<feature type="region of interest" description="Disordered" evidence="7">
    <location>
        <begin position="47"/>
        <end position="88"/>
    </location>
</feature>
<dbReference type="GO" id="GO:0000977">
    <property type="term" value="F:RNA polymerase II transcription regulatory region sequence-specific DNA binding"/>
    <property type="evidence" value="ECO:0007669"/>
    <property type="project" value="TreeGrafter"/>
</dbReference>
<evidence type="ECO:0000256" key="2">
    <source>
        <dbReference type="ARBA" id="ARBA00023015"/>
    </source>
</evidence>
<sequence>MAPPNLQGLNIVHPTIQTDSHDLLSGQSYPDLSAQLDLWTNLAFDQDEPLNSRNTNDEKYSRKSLQEEEEEDPARSPVTTEKAVHDGHINPVTGINLGNNHDSNARQQHQGIVPPFDVSSFLAGFGIDPFSLPAAQPQQASHTISPSLAQLLAYHSATAAAHHQLPSFGQQVIPQAASNSAEIPSSSYLRNSTAAARSSSPTSSTASVEEQPSTKRARTRKASVSTAASPDVDANPNNMSAAEDKRRRNTAASARFRLKKKEREAALEGKAKELEQKVSELERECEGLRRENGWLKGLVVGVTGAAQGPVVNPPASLMAPSTSSSSKRRRDEDSA</sequence>
<dbReference type="AlphaFoldDB" id="A0A8H5F6T4"/>
<comment type="caution">
    <text evidence="9">The sequence shown here is derived from an EMBL/GenBank/DDBJ whole genome shotgun (WGS) entry which is preliminary data.</text>
</comment>
<dbReference type="Gene3D" id="1.20.5.170">
    <property type="match status" value="1"/>
</dbReference>
<dbReference type="Pfam" id="PF07716">
    <property type="entry name" value="bZIP_2"/>
    <property type="match status" value="1"/>
</dbReference>
<evidence type="ECO:0000256" key="7">
    <source>
        <dbReference type="SAM" id="MobiDB-lite"/>
    </source>
</evidence>
<dbReference type="SMART" id="SM00338">
    <property type="entry name" value="BRLZ"/>
    <property type="match status" value="1"/>
</dbReference>
<evidence type="ECO:0000313" key="10">
    <source>
        <dbReference type="Proteomes" id="UP000541558"/>
    </source>
</evidence>
<protein>
    <recommendedName>
        <fullName evidence="8">BZIP domain-containing protein</fullName>
    </recommendedName>
</protein>
<dbReference type="OrthoDB" id="1939598at2759"/>
<reference evidence="9 10" key="1">
    <citation type="journal article" date="2020" name="ISME J.">
        <title>Uncovering the hidden diversity of litter-decomposition mechanisms in mushroom-forming fungi.</title>
        <authorList>
            <person name="Floudas D."/>
            <person name="Bentzer J."/>
            <person name="Ahren D."/>
            <person name="Johansson T."/>
            <person name="Persson P."/>
            <person name="Tunlid A."/>
        </authorList>
    </citation>
    <scope>NUCLEOTIDE SEQUENCE [LARGE SCALE GENOMIC DNA]</scope>
    <source>
        <strain evidence="9 10">CBS 175.51</strain>
    </source>
</reference>
<evidence type="ECO:0000256" key="4">
    <source>
        <dbReference type="ARBA" id="ARBA00023163"/>
    </source>
</evidence>
<dbReference type="PROSITE" id="PS50217">
    <property type="entry name" value="BZIP"/>
    <property type="match status" value="1"/>
</dbReference>
<dbReference type="PROSITE" id="PS00036">
    <property type="entry name" value="BZIP_BASIC"/>
    <property type="match status" value="1"/>
</dbReference>
<evidence type="ECO:0000259" key="8">
    <source>
        <dbReference type="PROSITE" id="PS50217"/>
    </source>
</evidence>
<keyword evidence="10" id="KW-1185">Reference proteome</keyword>
<keyword evidence="6" id="KW-0175">Coiled coil</keyword>
<gene>
    <name evidence="9" type="ORF">D9611_000389</name>
</gene>
<feature type="compositionally biased region" description="Low complexity" evidence="7">
    <location>
        <begin position="313"/>
        <end position="325"/>
    </location>
</feature>
<evidence type="ECO:0000256" key="3">
    <source>
        <dbReference type="ARBA" id="ARBA00023125"/>
    </source>
</evidence>
<accession>A0A8H5F6T4</accession>
<name>A0A8H5F6T4_9AGAR</name>
<keyword evidence="3" id="KW-0238">DNA-binding</keyword>
<evidence type="ECO:0000256" key="1">
    <source>
        <dbReference type="ARBA" id="ARBA00004123"/>
    </source>
</evidence>
<feature type="coiled-coil region" evidence="6">
    <location>
        <begin position="257"/>
        <end position="291"/>
    </location>
</feature>
<keyword evidence="5" id="KW-0539">Nucleus</keyword>
<dbReference type="CDD" id="cd14705">
    <property type="entry name" value="bZIP_Zip1"/>
    <property type="match status" value="1"/>
</dbReference>
<dbReference type="GO" id="GO:0001228">
    <property type="term" value="F:DNA-binding transcription activator activity, RNA polymerase II-specific"/>
    <property type="evidence" value="ECO:0007669"/>
    <property type="project" value="TreeGrafter"/>
</dbReference>
<proteinExistence type="predicted"/>
<dbReference type="PANTHER" id="PTHR13044">
    <property type="entry name" value="ACTIVATING TRANSCRIPTION FACTOR ATF 4/5"/>
    <property type="match status" value="1"/>
</dbReference>
<feature type="region of interest" description="Disordered" evidence="7">
    <location>
        <begin position="184"/>
        <end position="255"/>
    </location>
</feature>